<sequence>MTRQQDIKLHGGRETSPQLCRLFFSSSIMVLQPGKWTLILVLCCLFTHQLEGACLINPSVRAAVRLPRMTPFWRGLSLRPFGFSCRDASECLTRLCSNSRCSLKTFRD</sequence>
<protein>
    <recommendedName>
        <fullName evidence="4">Liver-expressed antimicrobial peptide 2</fullName>
    </recommendedName>
</protein>
<name>A0A1L8GVB7_XENLA</name>
<dbReference type="AGR" id="Xenbase:XB-GENE-17341614"/>
<comment type="similarity">
    <text evidence="3">Belongs to the LEAP2 family.</text>
</comment>
<keyword evidence="8" id="KW-0732">Signal</keyword>
<dbReference type="Xenbase" id="XB-GENE-17341614">
    <property type="gene designation" value="leap2.S"/>
</dbReference>
<keyword evidence="9" id="KW-0044">Antibiotic</keyword>
<dbReference type="Gene3D" id="4.10.40.50">
    <property type="match status" value="1"/>
</dbReference>
<accession>A0A1L8GVB7</accession>
<dbReference type="CTD" id="108713271"/>
<evidence type="ECO:0000256" key="9">
    <source>
        <dbReference type="ARBA" id="ARBA00023022"/>
    </source>
</evidence>
<evidence type="ECO:0000256" key="1">
    <source>
        <dbReference type="ARBA" id="ARBA00002585"/>
    </source>
</evidence>
<keyword evidence="7" id="KW-0165">Cleavage on pair of basic residues</keyword>
<dbReference type="Pfam" id="PF07359">
    <property type="entry name" value="LEAP-2"/>
    <property type="match status" value="1"/>
</dbReference>
<dbReference type="GO" id="GO:0061844">
    <property type="term" value="P:antimicrobial humoral immune response mediated by antimicrobial peptide"/>
    <property type="evidence" value="ECO:0007669"/>
    <property type="project" value="TreeGrafter"/>
</dbReference>
<dbReference type="STRING" id="8355.A0A1L8GVB7"/>
<dbReference type="OMA" id="LCSNSRC"/>
<dbReference type="Bgee" id="108713271">
    <property type="expression patterns" value="Expressed in liver and 6 other cell types or tissues"/>
</dbReference>
<keyword evidence="6" id="KW-0929">Antimicrobial</keyword>
<evidence type="ECO:0000313" key="11">
    <source>
        <dbReference type="Proteomes" id="UP000186698"/>
    </source>
</evidence>
<dbReference type="PANTHER" id="PTHR21007:SF1">
    <property type="entry name" value="LIVER-EXPRESSED ANTIMICROBIAL PEPTIDE 2"/>
    <property type="match status" value="1"/>
</dbReference>
<organism evidence="11 12">
    <name type="scientific">Xenopus laevis</name>
    <name type="common">African clawed frog</name>
    <dbReference type="NCBI Taxonomy" id="8355"/>
    <lineage>
        <taxon>Eukaryota</taxon>
        <taxon>Metazoa</taxon>
        <taxon>Chordata</taxon>
        <taxon>Craniata</taxon>
        <taxon>Vertebrata</taxon>
        <taxon>Euteleostomi</taxon>
        <taxon>Amphibia</taxon>
        <taxon>Batrachia</taxon>
        <taxon>Anura</taxon>
        <taxon>Pipoidea</taxon>
        <taxon>Pipidae</taxon>
        <taxon>Xenopodinae</taxon>
        <taxon>Xenopus</taxon>
        <taxon>Xenopus</taxon>
    </lineage>
</organism>
<dbReference type="InterPro" id="IPR009955">
    <property type="entry name" value="LEAP-2"/>
</dbReference>
<dbReference type="GO" id="GO:0005576">
    <property type="term" value="C:extracellular region"/>
    <property type="evidence" value="ECO:0007669"/>
    <property type="project" value="UniProtKB-SubCell"/>
</dbReference>
<dbReference type="RefSeq" id="XP_018111679.1">
    <property type="nucleotide sequence ID" value="XM_018256190.2"/>
</dbReference>
<proteinExistence type="inferred from homology"/>
<keyword evidence="5" id="KW-0964">Secreted</keyword>
<keyword evidence="11" id="KW-1185">Reference proteome</keyword>
<reference evidence="12" key="2">
    <citation type="submission" date="2025-08" db="UniProtKB">
        <authorList>
            <consortium name="RefSeq"/>
        </authorList>
    </citation>
    <scope>IDENTIFICATION</scope>
    <source>
        <strain evidence="12">J_2021</strain>
        <tissue evidence="12">Erythrocytes</tissue>
    </source>
</reference>
<evidence type="ECO:0000256" key="5">
    <source>
        <dbReference type="ARBA" id="ARBA00022525"/>
    </source>
</evidence>
<evidence type="ECO:0000256" key="10">
    <source>
        <dbReference type="ARBA" id="ARBA00023157"/>
    </source>
</evidence>
<dbReference type="GO" id="GO:0042742">
    <property type="term" value="P:defense response to bacterium"/>
    <property type="evidence" value="ECO:0007669"/>
    <property type="project" value="UniProtKB-KW"/>
</dbReference>
<comment type="function">
    <text evidence="1">Has an antimicrobial activity.</text>
</comment>
<evidence type="ECO:0000256" key="3">
    <source>
        <dbReference type="ARBA" id="ARBA00008047"/>
    </source>
</evidence>
<evidence type="ECO:0000313" key="13">
    <source>
        <dbReference type="Xenbase" id="XB-GENE-17341614"/>
    </source>
</evidence>
<dbReference type="KEGG" id="xla:108713271"/>
<keyword evidence="10" id="KW-1015">Disulfide bond</keyword>
<dbReference type="GeneID" id="108713271"/>
<evidence type="ECO:0000256" key="7">
    <source>
        <dbReference type="ARBA" id="ARBA00022685"/>
    </source>
</evidence>
<comment type="subcellular location">
    <subcellularLocation>
        <location evidence="2">Secreted</location>
    </subcellularLocation>
</comment>
<dbReference type="AlphaFoldDB" id="A0A1L8GVB7"/>
<dbReference type="OrthoDB" id="9450163at2759"/>
<reference evidence="11" key="1">
    <citation type="submission" date="2024-06" db="UniProtKB">
        <authorList>
            <consortium name="RefSeq"/>
        </authorList>
    </citation>
    <scope>NUCLEOTIDE SEQUENCE [LARGE SCALE GENOMIC DNA]</scope>
    <source>
        <strain evidence="11">J_2021</strain>
    </source>
</reference>
<evidence type="ECO:0000256" key="6">
    <source>
        <dbReference type="ARBA" id="ARBA00022529"/>
    </source>
</evidence>
<evidence type="ECO:0000256" key="2">
    <source>
        <dbReference type="ARBA" id="ARBA00004613"/>
    </source>
</evidence>
<evidence type="ECO:0000256" key="4">
    <source>
        <dbReference type="ARBA" id="ARBA00020494"/>
    </source>
</evidence>
<dbReference type="Proteomes" id="UP000186698">
    <property type="component" value="Chromosome 3S"/>
</dbReference>
<gene>
    <name evidence="12 13" type="primary">leap2.S</name>
</gene>
<evidence type="ECO:0000313" key="12">
    <source>
        <dbReference type="RefSeq" id="XP_018111679.1"/>
    </source>
</evidence>
<dbReference type="PaxDb" id="8355-A0A1L8GVB7"/>
<dbReference type="PANTHER" id="PTHR21007">
    <property type="entry name" value="LIVER EXPRESSED ANTIMICROBIAL PEPTIDE 2"/>
    <property type="match status" value="1"/>
</dbReference>
<evidence type="ECO:0000256" key="8">
    <source>
        <dbReference type="ARBA" id="ARBA00022729"/>
    </source>
</evidence>